<name>A0A2I1HRA9_9GLOM</name>
<gene>
    <name evidence="1" type="ORF">RhiirA4_486411</name>
</gene>
<sequence>MTYCSGSFYYKDKIIEIRRKLEPTEGDFEKELKLERDLRRYERNISKDYETLMEIKESIIRRIIKIKTELKTKMKY</sequence>
<dbReference type="VEuPathDB" id="FungiDB:FUN_020406"/>
<organism evidence="1 2">
    <name type="scientific">Rhizophagus irregularis</name>
    <dbReference type="NCBI Taxonomy" id="588596"/>
    <lineage>
        <taxon>Eukaryota</taxon>
        <taxon>Fungi</taxon>
        <taxon>Fungi incertae sedis</taxon>
        <taxon>Mucoromycota</taxon>
        <taxon>Glomeromycotina</taxon>
        <taxon>Glomeromycetes</taxon>
        <taxon>Glomerales</taxon>
        <taxon>Glomeraceae</taxon>
        <taxon>Rhizophagus</taxon>
    </lineage>
</organism>
<dbReference type="AlphaFoldDB" id="A0A2I1HRA9"/>
<accession>A0A2I1HRA9</accession>
<dbReference type="EMBL" id="LLXI01005356">
    <property type="protein sequence ID" value="PKY61434.1"/>
    <property type="molecule type" value="Genomic_DNA"/>
</dbReference>
<dbReference type="Proteomes" id="UP000234323">
    <property type="component" value="Unassembled WGS sequence"/>
</dbReference>
<keyword evidence="2" id="KW-1185">Reference proteome</keyword>
<evidence type="ECO:0000313" key="1">
    <source>
        <dbReference type="EMBL" id="PKY61434.1"/>
    </source>
</evidence>
<protein>
    <submittedName>
        <fullName evidence="1">Uncharacterized protein</fullName>
    </submittedName>
</protein>
<proteinExistence type="predicted"/>
<reference evidence="1 2" key="1">
    <citation type="submission" date="2015-10" db="EMBL/GenBank/DDBJ databases">
        <title>Genome analyses suggest a sexual origin of heterokaryosis in a supposedly ancient asexual fungus.</title>
        <authorList>
            <person name="Ropars J."/>
            <person name="Sedzielewska K."/>
            <person name="Noel J."/>
            <person name="Charron P."/>
            <person name="Farinelli L."/>
            <person name="Marton T."/>
            <person name="Kruger M."/>
            <person name="Pelin A."/>
            <person name="Brachmann A."/>
            <person name="Corradi N."/>
        </authorList>
    </citation>
    <scope>NUCLEOTIDE SEQUENCE [LARGE SCALE GENOMIC DNA]</scope>
    <source>
        <strain evidence="1 2">A4</strain>
    </source>
</reference>
<comment type="caution">
    <text evidence="1">The sequence shown here is derived from an EMBL/GenBank/DDBJ whole genome shotgun (WGS) entry which is preliminary data.</text>
</comment>
<evidence type="ECO:0000313" key="2">
    <source>
        <dbReference type="Proteomes" id="UP000234323"/>
    </source>
</evidence>